<dbReference type="OrthoDB" id="10502365at2759"/>
<proteinExistence type="predicted"/>
<keyword evidence="1" id="KW-0472">Membrane</keyword>
<keyword evidence="1" id="KW-0812">Transmembrane</keyword>
<dbReference type="AlphaFoldDB" id="A0A834FTJ0"/>
<evidence type="ECO:0000313" key="3">
    <source>
        <dbReference type="Proteomes" id="UP000626092"/>
    </source>
</evidence>
<reference evidence="2" key="1">
    <citation type="submission" date="2019-11" db="EMBL/GenBank/DDBJ databases">
        <authorList>
            <person name="Liu Y."/>
            <person name="Hou J."/>
            <person name="Li T.-Q."/>
            <person name="Guan C.-H."/>
            <person name="Wu X."/>
            <person name="Wu H.-Z."/>
            <person name="Ling F."/>
            <person name="Zhang R."/>
            <person name="Shi X.-G."/>
            <person name="Ren J.-P."/>
            <person name="Chen E.-F."/>
            <person name="Sun J.-M."/>
        </authorList>
    </citation>
    <scope>NUCLEOTIDE SEQUENCE</scope>
    <source>
        <strain evidence="2">Adult_tree_wgs_1</strain>
        <tissue evidence="2">Leaves</tissue>
    </source>
</reference>
<evidence type="ECO:0000256" key="1">
    <source>
        <dbReference type="SAM" id="Phobius"/>
    </source>
</evidence>
<evidence type="ECO:0000313" key="2">
    <source>
        <dbReference type="EMBL" id="KAF7112431.1"/>
    </source>
</evidence>
<protein>
    <submittedName>
        <fullName evidence="2">Uncharacterized protein</fullName>
    </submittedName>
</protein>
<dbReference type="EMBL" id="WJXA01000503">
    <property type="protein sequence ID" value="KAF7112431.1"/>
    <property type="molecule type" value="Genomic_DNA"/>
</dbReference>
<keyword evidence="3" id="KW-1185">Reference proteome</keyword>
<accession>A0A834FTJ0</accession>
<feature type="transmembrane region" description="Helical" evidence="1">
    <location>
        <begin position="135"/>
        <end position="154"/>
    </location>
</feature>
<keyword evidence="1" id="KW-1133">Transmembrane helix</keyword>
<gene>
    <name evidence="2" type="ORF">RHSIM_RhsimUnG0229700</name>
</gene>
<dbReference type="Proteomes" id="UP000626092">
    <property type="component" value="Unassembled WGS sequence"/>
</dbReference>
<sequence length="260" mass="28170">MSAAGVASEKFTRELAIRCHRKLPGHISSVSSSSRKLGIPECPSSRLPLPLNSNDLTGSTKLWCTEEALRFPKTEMPNHGEAKLPGKTCGIDEEALALLLSLVLDIENPAKSFVGRSSVVMVELKMAKDRNDANAIRVAVLGAVTLVIATRVGIIETVKYGSHNKIMTPVISIGVALMLALESMEEVQAKDEMNDNIDEEFTGQQKAKLIASLKESKEGVVVLVVVKSFRAWKLTTVPSTKTYSKKTLMGAMDGRKGEAY</sequence>
<organism evidence="2 3">
    <name type="scientific">Rhododendron simsii</name>
    <name type="common">Sims's rhododendron</name>
    <dbReference type="NCBI Taxonomy" id="118357"/>
    <lineage>
        <taxon>Eukaryota</taxon>
        <taxon>Viridiplantae</taxon>
        <taxon>Streptophyta</taxon>
        <taxon>Embryophyta</taxon>
        <taxon>Tracheophyta</taxon>
        <taxon>Spermatophyta</taxon>
        <taxon>Magnoliopsida</taxon>
        <taxon>eudicotyledons</taxon>
        <taxon>Gunneridae</taxon>
        <taxon>Pentapetalae</taxon>
        <taxon>asterids</taxon>
        <taxon>Ericales</taxon>
        <taxon>Ericaceae</taxon>
        <taxon>Ericoideae</taxon>
        <taxon>Rhodoreae</taxon>
        <taxon>Rhododendron</taxon>
    </lineage>
</organism>
<name>A0A834FTJ0_RHOSS</name>
<comment type="caution">
    <text evidence="2">The sequence shown here is derived from an EMBL/GenBank/DDBJ whole genome shotgun (WGS) entry which is preliminary data.</text>
</comment>